<dbReference type="SMART" id="SM00052">
    <property type="entry name" value="EAL"/>
    <property type="match status" value="1"/>
</dbReference>
<dbReference type="CDD" id="cd01949">
    <property type="entry name" value="GGDEF"/>
    <property type="match status" value="1"/>
</dbReference>
<dbReference type="InterPro" id="IPR029787">
    <property type="entry name" value="Nucleotide_cyclase"/>
</dbReference>
<evidence type="ECO:0000259" key="3">
    <source>
        <dbReference type="PROSITE" id="PS50887"/>
    </source>
</evidence>
<evidence type="ECO:0000313" key="5">
    <source>
        <dbReference type="Proteomes" id="UP000240974"/>
    </source>
</evidence>
<dbReference type="Gene3D" id="3.30.70.270">
    <property type="match status" value="1"/>
</dbReference>
<dbReference type="InterPro" id="IPR001633">
    <property type="entry name" value="EAL_dom"/>
</dbReference>
<dbReference type="PANTHER" id="PTHR33121">
    <property type="entry name" value="CYCLIC DI-GMP PHOSPHODIESTERASE PDEF"/>
    <property type="match status" value="1"/>
</dbReference>
<dbReference type="SMART" id="SM00267">
    <property type="entry name" value="GGDEF"/>
    <property type="match status" value="1"/>
</dbReference>
<dbReference type="SUPFAM" id="SSF55073">
    <property type="entry name" value="Nucleotide cyclase"/>
    <property type="match status" value="1"/>
</dbReference>
<feature type="domain" description="EAL" evidence="2">
    <location>
        <begin position="729"/>
        <end position="978"/>
    </location>
</feature>
<dbReference type="PANTHER" id="PTHR33121:SF70">
    <property type="entry name" value="SIGNALING PROTEIN YKOW"/>
    <property type="match status" value="1"/>
</dbReference>
<dbReference type="InterPro" id="IPR035919">
    <property type="entry name" value="EAL_sf"/>
</dbReference>
<feature type="domain" description="GGDEF" evidence="3">
    <location>
        <begin position="585"/>
        <end position="720"/>
    </location>
</feature>
<comment type="caution">
    <text evidence="4">The sequence shown here is derived from an EMBL/GenBank/DDBJ whole genome shotgun (WGS) entry which is preliminary data.</text>
</comment>
<dbReference type="InterPro" id="IPR050706">
    <property type="entry name" value="Cyclic-di-GMP_PDE-like"/>
</dbReference>
<keyword evidence="1" id="KW-1133">Transmembrane helix</keyword>
<dbReference type="Pfam" id="PF00563">
    <property type="entry name" value="EAL"/>
    <property type="match status" value="1"/>
</dbReference>
<dbReference type="Gene3D" id="3.20.20.450">
    <property type="entry name" value="EAL domain"/>
    <property type="match status" value="1"/>
</dbReference>
<dbReference type="Proteomes" id="UP000240974">
    <property type="component" value="Unassembled WGS sequence"/>
</dbReference>
<keyword evidence="5" id="KW-1185">Reference proteome</keyword>
<dbReference type="SUPFAM" id="SSF141868">
    <property type="entry name" value="EAL domain-like"/>
    <property type="match status" value="1"/>
</dbReference>
<reference evidence="4 5" key="1">
    <citation type="journal article" date="2019" name="Int. J. Syst. Evol. Microbiol.">
        <title>Faecalibacillus intestinalis gen. nov., sp. nov. and Faecalibacillus faecis sp. nov., isolated from human faeces.</title>
        <authorList>
            <person name="Seo B."/>
            <person name="Jeon K."/>
            <person name="Baek I."/>
            <person name="Lee Y.M."/>
            <person name="Baek K."/>
            <person name="Ko G."/>
        </authorList>
    </citation>
    <scope>NUCLEOTIDE SEQUENCE [LARGE SCALE GENOMIC DNA]</scope>
    <source>
        <strain evidence="4 5">SNUG30099</strain>
    </source>
</reference>
<protein>
    <submittedName>
        <fullName evidence="4">GGDEF-domain containing protein</fullName>
    </submittedName>
</protein>
<evidence type="ECO:0000259" key="2">
    <source>
        <dbReference type="PROSITE" id="PS50883"/>
    </source>
</evidence>
<feature type="transmembrane region" description="Helical" evidence="1">
    <location>
        <begin position="365"/>
        <end position="387"/>
    </location>
</feature>
<dbReference type="CDD" id="cd01948">
    <property type="entry name" value="EAL"/>
    <property type="match status" value="1"/>
</dbReference>
<dbReference type="InterPro" id="IPR000160">
    <property type="entry name" value="GGDEF_dom"/>
</dbReference>
<dbReference type="InterPro" id="IPR043128">
    <property type="entry name" value="Rev_trsase/Diguanyl_cyclase"/>
</dbReference>
<feature type="transmembrane region" description="Helical" evidence="1">
    <location>
        <begin position="14"/>
        <end position="36"/>
    </location>
</feature>
<dbReference type="RefSeq" id="WP_107030330.1">
    <property type="nucleotide sequence ID" value="NZ_PYLQ01000018.1"/>
</dbReference>
<dbReference type="EMBL" id="PYLQ01000018">
    <property type="protein sequence ID" value="PST39491.1"/>
    <property type="molecule type" value="Genomic_DNA"/>
</dbReference>
<gene>
    <name evidence="4" type="ORF">C7U54_11125</name>
</gene>
<accession>A0A2T3FW61</accession>
<dbReference type="NCBIfam" id="TIGR00254">
    <property type="entry name" value="GGDEF"/>
    <property type="match status" value="1"/>
</dbReference>
<name>A0A2T3FW61_9FIRM</name>
<evidence type="ECO:0000313" key="4">
    <source>
        <dbReference type="EMBL" id="PST39491.1"/>
    </source>
</evidence>
<keyword evidence="1" id="KW-0472">Membrane</keyword>
<sequence>MNKMGNSKTVYRTILRPLLIVVLVEIVLMTGSYWILGINDQLDKNARDILIQQTENRRSYLQNEMIQKWSNLSTISQTINERTQQLIDQDVISLQTLDSSSKASAPLLNEISKELISTLYSKEATGIFVILNTHDLRENKDNKPGIYIRNNDPNTFFVKEYGDLLMEKAPVEVVRSLNISTDTHWESTFDLSTEENTLLYKPFEKAYHDKIKMEVKEYGYWNEKSYHLKNDDNSAISYSMPLILPDGTVYGVVGVELLTSYLENLMPIDELKNDNQGSYVLSVETNDQHNSLVVSSASVKRKQLKKFYLTEDNDKNNFVFLNGKEYYAAVQNLNIYNSNGPFSKHQWQLVSLVERNQLYTFSNHIFYLQISMIVLVGIVSLIGIFYVSRKISGPISRLSKEVDNSRLVKEIPELHATGIQEIDQFSSAITALSQEVLETSTKFLNIMNMASIDIGGFEIKKESKNVYVTDNFFLLLGIDKVTLPLSYEQFEELFKEVERDYQVEIENENERIYCIKKYVGLRYVRLKMRKEADREIGIAEDITTNYLERQRIEHERDFDVLTGLYNRFSFQRHMDYLFEHSEQLKIAALVMIDLDNLKKINDAFGHDWGDNYIHQCGKCFQENVPEKTICARVSGDEFYLFLYGYDSQEEIRQRLISMTSIMQHRTVLLPNGNKMNLSASIGISWYPQNSVYFDFLKKYADFAMYQVKKSTKGNLAEFDKALYEDEKLNRQMRLEFHQLIEKEQLAYHFQPILSAKNGEIIAYEALMRSQLATLKNPEMILKIAREENKLEDVERICIFKSTETFDQLRKNKLVKEDALLFINSIASVSLNDEDRTRFHHCFSHIQSQIVVEVTEEENMSEEALVRKRETEGFSGMFALDDYGSGYNTEINLLNLNPKYIKIDLTIVRDIDKDFDKQQLVSNIVEYAHQREAYIIAEGIETKEELLKVLELGVDYLQGYYLSYPQSNPQEVFDESIQTIKNYWKKR</sequence>
<dbReference type="PROSITE" id="PS50883">
    <property type="entry name" value="EAL"/>
    <property type="match status" value="1"/>
</dbReference>
<evidence type="ECO:0000256" key="1">
    <source>
        <dbReference type="SAM" id="Phobius"/>
    </source>
</evidence>
<proteinExistence type="predicted"/>
<dbReference type="PROSITE" id="PS50887">
    <property type="entry name" value="GGDEF"/>
    <property type="match status" value="1"/>
</dbReference>
<dbReference type="GO" id="GO:0071111">
    <property type="term" value="F:cyclic-guanylate-specific phosphodiesterase activity"/>
    <property type="evidence" value="ECO:0007669"/>
    <property type="project" value="InterPro"/>
</dbReference>
<organism evidence="4 5">
    <name type="scientific">Faecalibacillus intestinalis</name>
    <dbReference type="NCBI Taxonomy" id="1982626"/>
    <lineage>
        <taxon>Bacteria</taxon>
        <taxon>Bacillati</taxon>
        <taxon>Bacillota</taxon>
        <taxon>Erysipelotrichia</taxon>
        <taxon>Erysipelotrichales</taxon>
        <taxon>Coprobacillaceae</taxon>
        <taxon>Faecalibacillus</taxon>
    </lineage>
</organism>
<dbReference type="Pfam" id="PF00990">
    <property type="entry name" value="GGDEF"/>
    <property type="match status" value="1"/>
</dbReference>
<dbReference type="AlphaFoldDB" id="A0A2T3FW61"/>
<keyword evidence="1" id="KW-0812">Transmembrane</keyword>